<dbReference type="InterPro" id="IPR020922">
    <property type="entry name" value="dITP/XTP_pyrophosphatase"/>
</dbReference>
<dbReference type="GO" id="GO:0009146">
    <property type="term" value="P:purine nucleoside triphosphate catabolic process"/>
    <property type="evidence" value="ECO:0007669"/>
    <property type="project" value="UniProtKB-UniRule"/>
</dbReference>
<feature type="binding site" evidence="10">
    <location>
        <position position="82"/>
    </location>
    <ligand>
        <name>substrate</name>
    </ligand>
</feature>
<feature type="active site" description="Proton acceptor" evidence="10">
    <location>
        <position position="81"/>
    </location>
</feature>
<dbReference type="NCBIfam" id="NF011397">
    <property type="entry name" value="PRK14822.1"/>
    <property type="match status" value="1"/>
</dbReference>
<reference evidence="12" key="1">
    <citation type="journal article" date="2015" name="PeerJ">
        <title>First genomic representation of candidate bacterial phylum KSB3 points to enhanced environmental sensing as a trigger of wastewater bulking.</title>
        <authorList>
            <person name="Sekiguchi Y."/>
            <person name="Ohashi A."/>
            <person name="Parks D.H."/>
            <person name="Yamauchi T."/>
            <person name="Tyson G.W."/>
            <person name="Hugenholtz P."/>
        </authorList>
    </citation>
    <scope>NUCLEOTIDE SEQUENCE [LARGE SCALE GENOMIC DNA]</scope>
</reference>
<dbReference type="AlphaFoldDB" id="A0A081C751"/>
<dbReference type="PANTHER" id="PTHR11067">
    <property type="entry name" value="INOSINE TRIPHOSPHATE PYROPHOSPHATASE/HAM1 PROTEIN"/>
    <property type="match status" value="1"/>
</dbReference>
<protein>
    <recommendedName>
        <fullName evidence="10">dITP/XTP pyrophosphatase</fullName>
        <ecNumber evidence="10">3.6.1.66</ecNumber>
    </recommendedName>
    <alternativeName>
        <fullName evidence="10">Non-canonical purine NTP pyrophosphatase</fullName>
    </alternativeName>
    <alternativeName>
        <fullName evidence="10">Non-standard purine NTP pyrophosphatase</fullName>
    </alternativeName>
    <alternativeName>
        <fullName evidence="10">Nucleoside-triphosphate diphosphatase</fullName>
    </alternativeName>
    <alternativeName>
        <fullName evidence="10">Nucleoside-triphosphate pyrophosphatase</fullName>
        <shortName evidence="10">NTPase</shortName>
    </alternativeName>
</protein>
<dbReference type="NCBIfam" id="TIGR00042">
    <property type="entry name" value="RdgB/HAM1 family non-canonical purine NTP pyrophosphatase"/>
    <property type="match status" value="1"/>
</dbReference>
<dbReference type="CDD" id="cd00515">
    <property type="entry name" value="HAM1"/>
    <property type="match status" value="1"/>
</dbReference>
<keyword evidence="13" id="KW-1185">Reference proteome</keyword>
<organism evidence="12">
    <name type="scientific">Vecturithrix granuli</name>
    <dbReference type="NCBI Taxonomy" id="1499967"/>
    <lineage>
        <taxon>Bacteria</taxon>
        <taxon>Candidatus Moduliflexota</taxon>
        <taxon>Candidatus Vecturitrichia</taxon>
        <taxon>Candidatus Vecturitrichales</taxon>
        <taxon>Candidatus Vecturitrichaceae</taxon>
        <taxon>Candidatus Vecturithrix</taxon>
    </lineage>
</organism>
<keyword evidence="7 10" id="KW-0546">Nucleotide metabolism</keyword>
<dbReference type="GO" id="GO:0017111">
    <property type="term" value="F:ribonucleoside triphosphate phosphatase activity"/>
    <property type="evidence" value="ECO:0007669"/>
    <property type="project" value="InterPro"/>
</dbReference>
<gene>
    <name evidence="12" type="ORF">U27_00303</name>
</gene>
<dbReference type="Proteomes" id="UP000030661">
    <property type="component" value="Unassembled WGS sequence"/>
</dbReference>
<feature type="binding site" evidence="10">
    <location>
        <position position="52"/>
    </location>
    <ligand>
        <name>Mg(2+)</name>
        <dbReference type="ChEBI" id="CHEBI:18420"/>
    </ligand>
</feature>
<feature type="binding site" evidence="10">
    <location>
        <begin position="19"/>
        <end position="24"/>
    </location>
    <ligand>
        <name>substrate</name>
    </ligand>
</feature>
<dbReference type="GO" id="GO:0036220">
    <property type="term" value="F:ITP diphosphatase activity"/>
    <property type="evidence" value="ECO:0007669"/>
    <property type="project" value="UniProtKB-UniRule"/>
</dbReference>
<dbReference type="GO" id="GO:0036222">
    <property type="term" value="F:XTP diphosphatase activity"/>
    <property type="evidence" value="ECO:0007669"/>
    <property type="project" value="UniProtKB-UniRule"/>
</dbReference>
<evidence type="ECO:0000256" key="3">
    <source>
        <dbReference type="ARBA" id="ARBA00022723"/>
    </source>
</evidence>
<comment type="function">
    <text evidence="10">Pyrophosphatase that catalyzes the hydrolysis of nucleoside triphosphates to their monophosphate derivatives, with a high preference for the non-canonical purine nucleotides XTP (xanthosine triphosphate), dITP (deoxyinosine triphosphate) and ITP. Seems to function as a house-cleaning enzyme that removes non-canonical purine nucleotides from the nucleotide pool, thus preventing their incorporation into DNA/RNA and avoiding chromosomal lesions.</text>
</comment>
<dbReference type="InterPro" id="IPR029001">
    <property type="entry name" value="ITPase-like_fam"/>
</dbReference>
<dbReference type="HOGENOM" id="CLU_082080_0_2_0"/>
<dbReference type="HAMAP" id="MF_01405">
    <property type="entry name" value="Non_canon_purine_NTPase"/>
    <property type="match status" value="1"/>
</dbReference>
<dbReference type="GO" id="GO:0000166">
    <property type="term" value="F:nucleotide binding"/>
    <property type="evidence" value="ECO:0007669"/>
    <property type="project" value="UniProtKB-KW"/>
</dbReference>
<accession>A0A081C751</accession>
<dbReference type="PANTHER" id="PTHR11067:SF9">
    <property type="entry name" value="INOSINE TRIPHOSPHATE PYROPHOSPHATASE"/>
    <property type="match status" value="1"/>
</dbReference>
<feature type="binding site" evidence="10">
    <location>
        <position position="185"/>
    </location>
    <ligand>
        <name>substrate</name>
    </ligand>
</feature>
<sequence length="207" mass="22384">MKNRNRLNNIGSQEIIVATKNGGKIREIQEILNTLSCHVVPIGEIVEAFEVEEDGVTYAENALKKARAAASCTGKIAIADDSGLEVDALNGVPGIYSARFGGEQLSQPEKNALLLKKLQGKTERSARFHCVIAVVAPDGREETVEGVCEGTIGYEARGEHGFGFDPVFIVAGCQQTMAELPLDVKNRISHRAKALQQLLALLPRFLT</sequence>
<evidence type="ECO:0000256" key="4">
    <source>
        <dbReference type="ARBA" id="ARBA00022741"/>
    </source>
</evidence>
<dbReference type="eggNOG" id="COG0127">
    <property type="taxonomic scope" value="Bacteria"/>
</dbReference>
<comment type="catalytic activity">
    <reaction evidence="10">
        <text>ITP + H2O = IMP + diphosphate + H(+)</text>
        <dbReference type="Rhea" id="RHEA:29399"/>
        <dbReference type="ChEBI" id="CHEBI:15377"/>
        <dbReference type="ChEBI" id="CHEBI:15378"/>
        <dbReference type="ChEBI" id="CHEBI:33019"/>
        <dbReference type="ChEBI" id="CHEBI:58053"/>
        <dbReference type="ChEBI" id="CHEBI:61402"/>
        <dbReference type="EC" id="3.6.1.66"/>
    </reaction>
</comment>
<comment type="catalytic activity">
    <reaction evidence="9 10">
        <text>XTP + H2O = XMP + diphosphate + H(+)</text>
        <dbReference type="Rhea" id="RHEA:28610"/>
        <dbReference type="ChEBI" id="CHEBI:15377"/>
        <dbReference type="ChEBI" id="CHEBI:15378"/>
        <dbReference type="ChEBI" id="CHEBI:33019"/>
        <dbReference type="ChEBI" id="CHEBI:57464"/>
        <dbReference type="ChEBI" id="CHEBI:61314"/>
        <dbReference type="EC" id="3.6.1.66"/>
    </reaction>
</comment>
<evidence type="ECO:0000256" key="5">
    <source>
        <dbReference type="ARBA" id="ARBA00022801"/>
    </source>
</evidence>
<dbReference type="Pfam" id="PF01725">
    <property type="entry name" value="Ham1p_like"/>
    <property type="match status" value="1"/>
</dbReference>
<dbReference type="STRING" id="1499967.U27_00303"/>
<evidence type="ECO:0000256" key="11">
    <source>
        <dbReference type="RuleBase" id="RU003781"/>
    </source>
</evidence>
<comment type="subunit">
    <text evidence="2 10">Homodimer.</text>
</comment>
<feature type="binding site" evidence="10">
    <location>
        <position position="81"/>
    </location>
    <ligand>
        <name>Mg(2+)</name>
        <dbReference type="ChEBI" id="CHEBI:18420"/>
    </ligand>
</feature>
<evidence type="ECO:0000313" key="13">
    <source>
        <dbReference type="Proteomes" id="UP000030661"/>
    </source>
</evidence>
<comment type="catalytic activity">
    <reaction evidence="8 10">
        <text>dITP + H2O = dIMP + diphosphate + H(+)</text>
        <dbReference type="Rhea" id="RHEA:28342"/>
        <dbReference type="ChEBI" id="CHEBI:15377"/>
        <dbReference type="ChEBI" id="CHEBI:15378"/>
        <dbReference type="ChEBI" id="CHEBI:33019"/>
        <dbReference type="ChEBI" id="CHEBI:61194"/>
        <dbReference type="ChEBI" id="CHEBI:61382"/>
        <dbReference type="EC" id="3.6.1.66"/>
    </reaction>
</comment>
<dbReference type="GO" id="GO:0009117">
    <property type="term" value="P:nucleotide metabolic process"/>
    <property type="evidence" value="ECO:0007669"/>
    <property type="project" value="UniProtKB-KW"/>
</dbReference>
<evidence type="ECO:0000256" key="8">
    <source>
        <dbReference type="ARBA" id="ARBA00051875"/>
    </source>
</evidence>
<keyword evidence="4 10" id="KW-0547">Nucleotide-binding</keyword>
<evidence type="ECO:0000256" key="10">
    <source>
        <dbReference type="HAMAP-Rule" id="MF_01405"/>
    </source>
</evidence>
<dbReference type="SUPFAM" id="SSF52972">
    <property type="entry name" value="ITPase-like"/>
    <property type="match status" value="1"/>
</dbReference>
<feature type="binding site" evidence="10">
    <location>
        <begin position="190"/>
        <end position="191"/>
    </location>
    <ligand>
        <name>substrate</name>
    </ligand>
</feature>
<evidence type="ECO:0000256" key="2">
    <source>
        <dbReference type="ARBA" id="ARBA00011738"/>
    </source>
</evidence>
<evidence type="ECO:0000256" key="9">
    <source>
        <dbReference type="ARBA" id="ARBA00052017"/>
    </source>
</evidence>
<evidence type="ECO:0000313" key="12">
    <source>
        <dbReference type="EMBL" id="GAK60406.1"/>
    </source>
</evidence>
<evidence type="ECO:0000256" key="6">
    <source>
        <dbReference type="ARBA" id="ARBA00022842"/>
    </source>
</evidence>
<dbReference type="GO" id="GO:0046872">
    <property type="term" value="F:metal ion binding"/>
    <property type="evidence" value="ECO:0007669"/>
    <property type="project" value="UniProtKB-KW"/>
</dbReference>
<comment type="similarity">
    <text evidence="1 10 11">Belongs to the HAM1 NTPase family.</text>
</comment>
<keyword evidence="5 10" id="KW-0378">Hydrolase</keyword>
<keyword evidence="6 10" id="KW-0460">Magnesium</keyword>
<proteinExistence type="inferred from homology"/>
<comment type="cofactor">
    <cofactor evidence="10">
        <name>Mg(2+)</name>
        <dbReference type="ChEBI" id="CHEBI:18420"/>
    </cofactor>
    <text evidence="10">Binds 1 Mg(2+) ion per subunit.</text>
</comment>
<keyword evidence="3 10" id="KW-0479">Metal-binding</keyword>
<dbReference type="EC" id="3.6.1.66" evidence="10"/>
<dbReference type="Gene3D" id="3.90.950.10">
    <property type="match status" value="1"/>
</dbReference>
<dbReference type="FunFam" id="3.90.950.10:FF:000001">
    <property type="entry name" value="dITP/XTP pyrophosphatase"/>
    <property type="match status" value="1"/>
</dbReference>
<dbReference type="GO" id="GO:0005829">
    <property type="term" value="C:cytosol"/>
    <property type="evidence" value="ECO:0007669"/>
    <property type="project" value="TreeGrafter"/>
</dbReference>
<evidence type="ECO:0000256" key="7">
    <source>
        <dbReference type="ARBA" id="ARBA00023080"/>
    </source>
</evidence>
<dbReference type="EMBL" id="DF820473">
    <property type="protein sequence ID" value="GAK60406.1"/>
    <property type="molecule type" value="Genomic_DNA"/>
</dbReference>
<dbReference type="GO" id="GO:0035870">
    <property type="term" value="F:dITP diphosphatase activity"/>
    <property type="evidence" value="ECO:0007669"/>
    <property type="project" value="UniProtKB-UniRule"/>
</dbReference>
<evidence type="ECO:0000256" key="1">
    <source>
        <dbReference type="ARBA" id="ARBA00008023"/>
    </source>
</evidence>
<name>A0A081C751_VECG1</name>
<dbReference type="InterPro" id="IPR002637">
    <property type="entry name" value="RdgB/HAM1"/>
</dbReference>
<feature type="binding site" evidence="10">
    <location>
        <begin position="162"/>
        <end position="165"/>
    </location>
    <ligand>
        <name>substrate</name>
    </ligand>
</feature>